<comment type="caution">
    <text evidence="7">The sequence shown here is derived from an EMBL/GenBank/DDBJ whole genome shotgun (WGS) entry which is preliminary data.</text>
</comment>
<reference evidence="7 8" key="1">
    <citation type="journal article" date="2024" name="Nat. Commun.">
        <title>Phylogenomics reveals the evolutionary origins of lichenization in chlorophyte algae.</title>
        <authorList>
            <person name="Puginier C."/>
            <person name="Libourel C."/>
            <person name="Otte J."/>
            <person name="Skaloud P."/>
            <person name="Haon M."/>
            <person name="Grisel S."/>
            <person name="Petersen M."/>
            <person name="Berrin J.G."/>
            <person name="Delaux P.M."/>
            <person name="Dal Grande F."/>
            <person name="Keller J."/>
        </authorList>
    </citation>
    <scope>NUCLEOTIDE SEQUENCE [LARGE SCALE GENOMIC DNA]</scope>
    <source>
        <strain evidence="7 8">SAG 2036</strain>
    </source>
</reference>
<evidence type="ECO:0000313" key="8">
    <source>
        <dbReference type="Proteomes" id="UP001465755"/>
    </source>
</evidence>
<evidence type="ECO:0000256" key="4">
    <source>
        <dbReference type="RuleBase" id="RU362109"/>
    </source>
</evidence>
<dbReference type="AlphaFoldDB" id="A0AAW1NUS4"/>
<dbReference type="CDD" id="cd00158">
    <property type="entry name" value="RHOD"/>
    <property type="match status" value="1"/>
</dbReference>
<dbReference type="Proteomes" id="UP001465755">
    <property type="component" value="Unassembled WGS sequence"/>
</dbReference>
<dbReference type="SUPFAM" id="SSF54495">
    <property type="entry name" value="UBC-like"/>
    <property type="match status" value="1"/>
</dbReference>
<dbReference type="InterPro" id="IPR036873">
    <property type="entry name" value="Rhodanese-like_dom_sf"/>
</dbReference>
<evidence type="ECO:0000259" key="5">
    <source>
        <dbReference type="PROSITE" id="PS50127"/>
    </source>
</evidence>
<dbReference type="GO" id="GO:0005524">
    <property type="term" value="F:ATP binding"/>
    <property type="evidence" value="ECO:0007669"/>
    <property type="project" value="UniProtKB-UniRule"/>
</dbReference>
<dbReference type="InterPro" id="IPR000608">
    <property type="entry name" value="UBC"/>
</dbReference>
<evidence type="ECO:0000256" key="1">
    <source>
        <dbReference type="ARBA" id="ARBA00022679"/>
    </source>
</evidence>
<keyword evidence="4" id="KW-0067">ATP-binding</keyword>
<feature type="domain" description="Rhodanese" evidence="6">
    <location>
        <begin position="41"/>
        <end position="125"/>
    </location>
</feature>
<organism evidence="7 8">
    <name type="scientific">Symbiochloris irregularis</name>
    <dbReference type="NCBI Taxonomy" id="706552"/>
    <lineage>
        <taxon>Eukaryota</taxon>
        <taxon>Viridiplantae</taxon>
        <taxon>Chlorophyta</taxon>
        <taxon>core chlorophytes</taxon>
        <taxon>Trebouxiophyceae</taxon>
        <taxon>Trebouxiales</taxon>
        <taxon>Trebouxiaceae</taxon>
        <taxon>Symbiochloris</taxon>
    </lineage>
</organism>
<keyword evidence="2 4" id="KW-0833">Ubl conjugation pathway</keyword>
<dbReference type="InterPro" id="IPR023313">
    <property type="entry name" value="UBQ-conjugating_AS"/>
</dbReference>
<dbReference type="Pfam" id="PF00179">
    <property type="entry name" value="UQ_con"/>
    <property type="match status" value="1"/>
</dbReference>
<dbReference type="SMART" id="SM00450">
    <property type="entry name" value="RHOD"/>
    <property type="match status" value="1"/>
</dbReference>
<feature type="domain" description="UBC core" evidence="5">
    <location>
        <begin position="131"/>
        <end position="269"/>
    </location>
</feature>
<keyword evidence="1" id="KW-0808">Transferase</keyword>
<proteinExistence type="inferred from homology"/>
<gene>
    <name evidence="7" type="ORF">WJX73_010080</name>
</gene>
<evidence type="ECO:0000259" key="6">
    <source>
        <dbReference type="PROSITE" id="PS50206"/>
    </source>
</evidence>
<dbReference type="PROSITE" id="PS50206">
    <property type="entry name" value="RHODANESE_3"/>
    <property type="match status" value="1"/>
</dbReference>
<dbReference type="GO" id="GO:0016740">
    <property type="term" value="F:transferase activity"/>
    <property type="evidence" value="ECO:0007669"/>
    <property type="project" value="UniProtKB-KW"/>
</dbReference>
<keyword evidence="8" id="KW-1185">Reference proteome</keyword>
<evidence type="ECO:0000256" key="3">
    <source>
        <dbReference type="PROSITE-ProRule" id="PRU10133"/>
    </source>
</evidence>
<dbReference type="PROSITE" id="PS00183">
    <property type="entry name" value="UBC_1"/>
    <property type="match status" value="1"/>
</dbReference>
<dbReference type="PROSITE" id="PS50127">
    <property type="entry name" value="UBC_2"/>
    <property type="match status" value="1"/>
</dbReference>
<evidence type="ECO:0000313" key="7">
    <source>
        <dbReference type="EMBL" id="KAK9796655.1"/>
    </source>
</evidence>
<comment type="similarity">
    <text evidence="4">Belongs to the ubiquitin-conjugating enzyme family.</text>
</comment>
<sequence length="269" mass="29999">MSEPSSRRAQVEEKYASLRGHFPKVPAVTAAELHTLMSSPDAANVLLVDTRTEAEIEVSRIPGSISKAEFEQHKEESAGKTIIAYCTVGFRSGQYLKPLHEAGFDTKNLAGSILAWTHEQYPLVTGPGQGIPTKKVHTFSKGWSLQEEGYEPVFFDQPRTYLEMLSASPTSDENLLVWTATVFGPDETAWEGGIFSLRITFAEAYPDKPPRVRFLSEMYHPNVYSDGTICLDIIQDQWSPCHNAAQMYTSNKVEYNRNVRRVAALSSSC</sequence>
<dbReference type="SMART" id="SM00212">
    <property type="entry name" value="UBCc"/>
    <property type="match status" value="1"/>
</dbReference>
<dbReference type="Pfam" id="PF00581">
    <property type="entry name" value="Rhodanese"/>
    <property type="match status" value="1"/>
</dbReference>
<keyword evidence="4" id="KW-0547">Nucleotide-binding</keyword>
<dbReference type="InterPro" id="IPR001763">
    <property type="entry name" value="Rhodanese-like_dom"/>
</dbReference>
<dbReference type="Gene3D" id="3.10.110.10">
    <property type="entry name" value="Ubiquitin Conjugating Enzyme"/>
    <property type="match status" value="1"/>
</dbReference>
<dbReference type="Gene3D" id="3.40.250.10">
    <property type="entry name" value="Rhodanese-like domain"/>
    <property type="match status" value="1"/>
</dbReference>
<evidence type="ECO:0000256" key="2">
    <source>
        <dbReference type="ARBA" id="ARBA00022786"/>
    </source>
</evidence>
<dbReference type="InterPro" id="IPR016135">
    <property type="entry name" value="UBQ-conjugating_enzyme/RWD"/>
</dbReference>
<feature type="active site" description="Glycyl thioester intermediate" evidence="3">
    <location>
        <position position="230"/>
    </location>
</feature>
<protein>
    <submittedName>
        <fullName evidence="7">Uncharacterized protein</fullName>
    </submittedName>
</protein>
<dbReference type="EMBL" id="JALJOQ010000115">
    <property type="protein sequence ID" value="KAK9796655.1"/>
    <property type="molecule type" value="Genomic_DNA"/>
</dbReference>
<dbReference type="PANTHER" id="PTHR24067">
    <property type="entry name" value="UBIQUITIN-CONJUGATING ENZYME E2"/>
    <property type="match status" value="1"/>
</dbReference>
<dbReference type="SUPFAM" id="SSF52821">
    <property type="entry name" value="Rhodanese/Cell cycle control phosphatase"/>
    <property type="match status" value="1"/>
</dbReference>
<dbReference type="InterPro" id="IPR050113">
    <property type="entry name" value="Ub_conjugating_enzyme"/>
</dbReference>
<name>A0AAW1NUS4_9CHLO</name>
<accession>A0AAW1NUS4</accession>